<dbReference type="InterPro" id="IPR051169">
    <property type="entry name" value="NADH-Q_oxidoreductase"/>
</dbReference>
<evidence type="ECO:0000256" key="1">
    <source>
        <dbReference type="ARBA" id="ARBA00001974"/>
    </source>
</evidence>
<feature type="region of interest" description="Disordered" evidence="5">
    <location>
        <begin position="350"/>
        <end position="373"/>
    </location>
</feature>
<organism evidence="7 8">
    <name type="scientific">Chlamydomonas reinhardtii</name>
    <name type="common">Chlamydomonas smithii</name>
    <dbReference type="NCBI Taxonomy" id="3055"/>
    <lineage>
        <taxon>Eukaryota</taxon>
        <taxon>Viridiplantae</taxon>
        <taxon>Chlorophyta</taxon>
        <taxon>core chlorophytes</taxon>
        <taxon>Chlorophyceae</taxon>
        <taxon>CS clade</taxon>
        <taxon>Chlamydomonadales</taxon>
        <taxon>Chlamydomonadaceae</taxon>
        <taxon>Chlamydomonas</taxon>
    </lineage>
</organism>
<gene>
    <name evidence="7" type="ORF">CHLRE_14g633900v5</name>
</gene>
<evidence type="ECO:0000256" key="2">
    <source>
        <dbReference type="ARBA" id="ARBA00022630"/>
    </source>
</evidence>
<keyword evidence="8" id="KW-1185">Reference proteome</keyword>
<dbReference type="KEGG" id="cre:CHLRE_14g633900v5"/>
<reference evidence="7 8" key="1">
    <citation type="journal article" date="2007" name="Science">
        <title>The Chlamydomonas genome reveals the evolution of key animal and plant functions.</title>
        <authorList>
            <person name="Merchant S.S."/>
            <person name="Prochnik S.E."/>
            <person name="Vallon O."/>
            <person name="Harris E.H."/>
            <person name="Karpowicz S.J."/>
            <person name="Witman G.B."/>
            <person name="Terry A."/>
            <person name="Salamov A."/>
            <person name="Fritz-Laylin L.K."/>
            <person name="Marechal-Drouard L."/>
            <person name="Marshall W.F."/>
            <person name="Qu L.H."/>
            <person name="Nelson D.R."/>
            <person name="Sanderfoot A.A."/>
            <person name="Spalding M.H."/>
            <person name="Kapitonov V.V."/>
            <person name="Ren Q."/>
            <person name="Ferris P."/>
            <person name="Lindquist E."/>
            <person name="Shapiro H."/>
            <person name="Lucas S.M."/>
            <person name="Grimwood J."/>
            <person name="Schmutz J."/>
            <person name="Cardol P."/>
            <person name="Cerutti H."/>
            <person name="Chanfreau G."/>
            <person name="Chen C.L."/>
            <person name="Cognat V."/>
            <person name="Croft M.T."/>
            <person name="Dent R."/>
            <person name="Dutcher S."/>
            <person name="Fernandez E."/>
            <person name="Fukuzawa H."/>
            <person name="Gonzalez-Ballester D."/>
            <person name="Gonzalez-Halphen D."/>
            <person name="Hallmann A."/>
            <person name="Hanikenne M."/>
            <person name="Hippler M."/>
            <person name="Inwood W."/>
            <person name="Jabbari K."/>
            <person name="Kalanon M."/>
            <person name="Kuras R."/>
            <person name="Lefebvre P.A."/>
            <person name="Lemaire S.D."/>
            <person name="Lobanov A.V."/>
            <person name="Lohr M."/>
            <person name="Manuell A."/>
            <person name="Meier I."/>
            <person name="Mets L."/>
            <person name="Mittag M."/>
            <person name="Mittelmeier T."/>
            <person name="Moroney J.V."/>
            <person name="Moseley J."/>
            <person name="Napoli C."/>
            <person name="Nedelcu A.M."/>
            <person name="Niyogi K."/>
            <person name="Novoselov S.V."/>
            <person name="Paulsen I.T."/>
            <person name="Pazour G."/>
            <person name="Purton S."/>
            <person name="Ral J.P."/>
            <person name="Riano-Pachon D.M."/>
            <person name="Riekhof W."/>
            <person name="Rymarquis L."/>
            <person name="Schroda M."/>
            <person name="Stern D."/>
            <person name="Umen J."/>
            <person name="Willows R."/>
            <person name="Wilson N."/>
            <person name="Zimmer S.L."/>
            <person name="Allmer J."/>
            <person name="Balk J."/>
            <person name="Bisova K."/>
            <person name="Chen C.J."/>
            <person name="Elias M."/>
            <person name="Gendler K."/>
            <person name="Hauser C."/>
            <person name="Lamb M.R."/>
            <person name="Ledford H."/>
            <person name="Long J.C."/>
            <person name="Minagawa J."/>
            <person name="Page M.D."/>
            <person name="Pan J."/>
            <person name="Pootakham W."/>
            <person name="Roje S."/>
            <person name="Rose A."/>
            <person name="Stahlberg E."/>
            <person name="Terauchi A.M."/>
            <person name="Yang P."/>
            <person name="Ball S."/>
            <person name="Bowler C."/>
            <person name="Dieckmann C.L."/>
            <person name="Gladyshev V.N."/>
            <person name="Green P."/>
            <person name="Jorgensen R."/>
            <person name="Mayfield S."/>
            <person name="Mueller-Roeber B."/>
            <person name="Rajamani S."/>
            <person name="Sayre R.T."/>
            <person name="Brokstein P."/>
            <person name="Dubchak I."/>
            <person name="Goodstein D."/>
            <person name="Hornick L."/>
            <person name="Huang Y.W."/>
            <person name="Jhaveri J."/>
            <person name="Luo Y."/>
            <person name="Martinez D."/>
            <person name="Ngau W.C."/>
            <person name="Otillar B."/>
            <person name="Poliakov A."/>
            <person name="Porter A."/>
            <person name="Szajkowski L."/>
            <person name="Werner G."/>
            <person name="Zhou K."/>
            <person name="Grigoriev I.V."/>
            <person name="Rokhsar D.S."/>
            <person name="Grossman A.R."/>
        </authorList>
    </citation>
    <scope>NUCLEOTIDE SEQUENCE [LARGE SCALE GENOMIC DNA]</scope>
    <source>
        <strain evidence="8">CC-503</strain>
    </source>
</reference>
<feature type="region of interest" description="Disordered" evidence="5">
    <location>
        <begin position="232"/>
        <end position="260"/>
    </location>
</feature>
<evidence type="ECO:0000259" key="6">
    <source>
        <dbReference type="Pfam" id="PF07992"/>
    </source>
</evidence>
<dbReference type="RefSeq" id="XP_042917145.1">
    <property type="nucleotide sequence ID" value="XM_043070472.1"/>
</dbReference>
<keyword evidence="3" id="KW-0274">FAD</keyword>
<dbReference type="GO" id="GO:0019646">
    <property type="term" value="P:aerobic electron transport chain"/>
    <property type="evidence" value="ECO:0000318"/>
    <property type="project" value="GO_Central"/>
</dbReference>
<keyword evidence="2" id="KW-0285">Flavoprotein</keyword>
<feature type="region of interest" description="Disordered" evidence="5">
    <location>
        <begin position="133"/>
        <end position="178"/>
    </location>
</feature>
<keyword evidence="4" id="KW-0560">Oxidoreductase</keyword>
<evidence type="ECO:0000256" key="5">
    <source>
        <dbReference type="SAM" id="MobiDB-lite"/>
    </source>
</evidence>
<dbReference type="GeneID" id="66056363"/>
<name>A0A2K3CYZ1_CHLRE</name>
<dbReference type="STRING" id="3055.A0A2K3CYZ1"/>
<proteinExistence type="predicted"/>
<feature type="compositionally biased region" description="Gly residues" evidence="5">
    <location>
        <begin position="354"/>
        <end position="372"/>
    </location>
</feature>
<feature type="region of interest" description="Disordered" evidence="5">
    <location>
        <begin position="500"/>
        <end position="531"/>
    </location>
</feature>
<dbReference type="Gramene" id="PNW73492">
    <property type="protein sequence ID" value="PNW73492"/>
    <property type="gene ID" value="CHLRE_14g633900v5"/>
</dbReference>
<dbReference type="ExpressionAtlas" id="A0A2K3CYZ1">
    <property type="expression patterns" value="baseline"/>
</dbReference>
<sequence>MKTTVNPKELVLLGGGHSHVEVLRAWGQHRLAGATSPAPGAAQAAPSHAPPMPATAPSPPPPPPPSASAARVTLISRGRWTPYSGMLPGWAAGFYSFEEVHIDLQRLAAYAGARLVLGEATGLDLEGRRVLLAPPPAQAPPQPTGQPAQAGADGGAGGGAAPNQLGAQAQAQAPGASGRWGGAVSWSVLSINTGITPGVRGVPGAQEHATPVKPIDGFVRRFEGLLQRYRDAAAKTSPQPSAGRHEGDQHQGQGQGQGRPVVRVVVVGGGAGGVELAAAVRYRLEEERLRGGWPKECAAAKVSLVCRGGLLPGHPPHVRRLVARLLQARLGVEVRQRAEVTRASPGRLHLRLLGGSGGGGGGGGTGGGGGGKEVQEVQEVQEVLTADEVLWCTQAAPPEWVAASGLPTDGRGFLALNDCLQAEGGPPEVFGAGDVATVTRHPRPKAGVFAVRQGPPLARNLAAHLAGRPLEPFTPQSTALALITLGGRFCVASRTGGVAAKRPAGAGAGAGSRPAAGSGRPEDEDDGPEWPLGWLLNGCGGLAVDLTGPLLWRWKDGIDRAFMRRYGEGLPPGDWERGGGAGGGFETGKRHTE</sequence>
<evidence type="ECO:0000313" key="8">
    <source>
        <dbReference type="Proteomes" id="UP000006906"/>
    </source>
</evidence>
<dbReference type="OrthoDB" id="409395at2759"/>
<feature type="domain" description="FAD/NAD(P)-binding" evidence="6">
    <location>
        <begin position="253"/>
        <end position="454"/>
    </location>
</feature>
<dbReference type="Pfam" id="PF07992">
    <property type="entry name" value="Pyr_redox_2"/>
    <property type="match status" value="1"/>
</dbReference>
<dbReference type="PANTHER" id="PTHR42913:SF9">
    <property type="entry name" value="SLR1591 PROTEIN"/>
    <property type="match status" value="1"/>
</dbReference>
<feature type="compositionally biased region" description="Pro residues" evidence="5">
    <location>
        <begin position="48"/>
        <end position="66"/>
    </location>
</feature>
<accession>A0A2K3CYZ1</accession>
<comment type="cofactor">
    <cofactor evidence="1">
        <name>FAD</name>
        <dbReference type="ChEBI" id="CHEBI:57692"/>
    </cofactor>
</comment>
<dbReference type="Gene3D" id="3.50.50.100">
    <property type="match status" value="1"/>
</dbReference>
<dbReference type="PANTHER" id="PTHR42913">
    <property type="entry name" value="APOPTOSIS-INDUCING FACTOR 1"/>
    <property type="match status" value="1"/>
</dbReference>
<dbReference type="InterPro" id="IPR036188">
    <property type="entry name" value="FAD/NAD-bd_sf"/>
</dbReference>
<feature type="compositionally biased region" description="Low complexity" evidence="5">
    <location>
        <begin position="33"/>
        <end position="47"/>
    </location>
</feature>
<feature type="region of interest" description="Disordered" evidence="5">
    <location>
        <begin position="569"/>
        <end position="593"/>
    </location>
</feature>
<feature type="region of interest" description="Disordered" evidence="5">
    <location>
        <begin position="33"/>
        <end position="70"/>
    </location>
</feature>
<dbReference type="SUPFAM" id="SSF51905">
    <property type="entry name" value="FAD/NAD(P)-binding domain"/>
    <property type="match status" value="2"/>
</dbReference>
<dbReference type="InterPro" id="IPR023753">
    <property type="entry name" value="FAD/NAD-binding_dom"/>
</dbReference>
<dbReference type="EMBL" id="CM008975">
    <property type="protein sequence ID" value="PNW73492.1"/>
    <property type="molecule type" value="Genomic_DNA"/>
</dbReference>
<dbReference type="Proteomes" id="UP000006906">
    <property type="component" value="Chromosome 14"/>
</dbReference>
<evidence type="ECO:0000256" key="4">
    <source>
        <dbReference type="ARBA" id="ARBA00023002"/>
    </source>
</evidence>
<feature type="compositionally biased region" description="Pro residues" evidence="5">
    <location>
        <begin position="133"/>
        <end position="144"/>
    </location>
</feature>
<dbReference type="AlphaFoldDB" id="A0A2K3CYZ1"/>
<evidence type="ECO:0000313" key="7">
    <source>
        <dbReference type="EMBL" id="PNW73492.1"/>
    </source>
</evidence>
<protein>
    <recommendedName>
        <fullName evidence="6">FAD/NAD(P)-binding domain-containing protein</fullName>
    </recommendedName>
</protein>
<dbReference type="GO" id="GO:0003955">
    <property type="term" value="F:NAD(P)H dehydrogenase (quinone) activity"/>
    <property type="evidence" value="ECO:0000318"/>
    <property type="project" value="GO_Central"/>
</dbReference>
<feature type="compositionally biased region" description="Low complexity" evidence="5">
    <location>
        <begin position="500"/>
        <end position="519"/>
    </location>
</feature>
<evidence type="ECO:0000256" key="3">
    <source>
        <dbReference type="ARBA" id="ARBA00022827"/>
    </source>
</evidence>
<dbReference type="InParanoid" id="A0A2K3CYZ1"/>
<feature type="compositionally biased region" description="Low complexity" evidence="5">
    <location>
        <begin position="161"/>
        <end position="176"/>
    </location>
</feature>